<keyword evidence="3" id="KW-1185">Reference proteome</keyword>
<gene>
    <name evidence="2" type="ORF">SEVIR_9G380750v2</name>
</gene>
<dbReference type="EMBL" id="CM016560">
    <property type="protein sequence ID" value="TKV95724.1"/>
    <property type="molecule type" value="Genomic_DNA"/>
</dbReference>
<evidence type="ECO:0000313" key="3">
    <source>
        <dbReference type="Proteomes" id="UP000298652"/>
    </source>
</evidence>
<protein>
    <submittedName>
        <fullName evidence="2">Uncharacterized protein</fullName>
    </submittedName>
</protein>
<dbReference type="Gramene" id="TKV95724">
    <property type="protein sequence ID" value="TKV95724"/>
    <property type="gene ID" value="SEVIR_9G380750v2"/>
</dbReference>
<organism evidence="2 3">
    <name type="scientific">Setaria viridis</name>
    <name type="common">Green bristlegrass</name>
    <name type="synonym">Setaria italica subsp. viridis</name>
    <dbReference type="NCBI Taxonomy" id="4556"/>
    <lineage>
        <taxon>Eukaryota</taxon>
        <taxon>Viridiplantae</taxon>
        <taxon>Streptophyta</taxon>
        <taxon>Embryophyta</taxon>
        <taxon>Tracheophyta</taxon>
        <taxon>Spermatophyta</taxon>
        <taxon>Magnoliopsida</taxon>
        <taxon>Liliopsida</taxon>
        <taxon>Poales</taxon>
        <taxon>Poaceae</taxon>
        <taxon>PACMAD clade</taxon>
        <taxon>Panicoideae</taxon>
        <taxon>Panicodae</taxon>
        <taxon>Paniceae</taxon>
        <taxon>Cenchrinae</taxon>
        <taxon>Setaria</taxon>
    </lineage>
</organism>
<name>A0A4U6T4W5_SETVI</name>
<evidence type="ECO:0000313" key="2">
    <source>
        <dbReference type="EMBL" id="TKV95724.1"/>
    </source>
</evidence>
<dbReference type="AlphaFoldDB" id="A0A4U6T4W5"/>
<reference evidence="2" key="1">
    <citation type="submission" date="2019-03" db="EMBL/GenBank/DDBJ databases">
        <title>WGS assembly of Setaria viridis.</title>
        <authorList>
            <person name="Huang P."/>
            <person name="Jenkins J."/>
            <person name="Grimwood J."/>
            <person name="Barry K."/>
            <person name="Healey A."/>
            <person name="Mamidi S."/>
            <person name="Sreedasyam A."/>
            <person name="Shu S."/>
            <person name="Feldman M."/>
            <person name="Wu J."/>
            <person name="Yu Y."/>
            <person name="Chen C."/>
            <person name="Johnson J."/>
            <person name="Rokhsar D."/>
            <person name="Baxter I."/>
            <person name="Schmutz J."/>
            <person name="Brutnell T."/>
            <person name="Kellogg E."/>
        </authorList>
    </citation>
    <scope>NUCLEOTIDE SEQUENCE [LARGE SCALE GENOMIC DNA]</scope>
</reference>
<dbReference type="Proteomes" id="UP000298652">
    <property type="component" value="Chromosome 9"/>
</dbReference>
<feature type="region of interest" description="Disordered" evidence="1">
    <location>
        <begin position="55"/>
        <end position="77"/>
    </location>
</feature>
<sequence>MRPPRGPRVRGDRRLQWLALEVSGGYGLRRPARPRSGSDGSGGLRVRAYERRASPAAGDLVMQNGRSQGRRQGEFRSSGWSAMWATAAVPTPRFVTDAVSRS</sequence>
<proteinExistence type="predicted"/>
<accession>A0A4U6T4W5</accession>
<evidence type="ECO:0000256" key="1">
    <source>
        <dbReference type="SAM" id="MobiDB-lite"/>
    </source>
</evidence>